<sequence>MKKLVSSLLASISLFLISAAAWADNLPTDFTDNTAMNTHHDLSVTYLSQVFGTVGNVLHGMSGQMLGHLFYRLNEGIIVVAGMWLVYTVFTIVLRAAQDGSFMGPNKNVALVFLKIAFGFSLLVPNPATGYSLLQDVVMKVVVEGVGLADQTWEYGLTYINNGGSLWRRPETNGAGKDIISQSTVNSVLGGNSQNKEGPGQKIFASAVCMYSSDDNQSPLKSNNNNIGPAVNGGPTVKYTYDVITDDSAHQFEFPGSGDTPPFKPGDDSCGAVTWDINNACTGAGSNSTKCTMAKEAVSELVTSLLPAAKKYYCSQHSSSDLCLGVTHNDAFAENETSFFGALLNYVNTIVPLVQFNSGKSADEAKRFIDEAQNEGWLSAGRYYWDLSQIQSHYDNVSNVDSYYPRTVDPTVNGNPEDDYQAALKQSLGYIYGVIDTANPHPIPVKGSVLYQLAQYAQSQHSGDTGGGEENWGHGGLDAGIALIGGIFSETIYDIYKLIHTFTTGSDGAMGPDPILFLHKIGIRAISVAADIWFGFLGIMAIALFATGVCTATYNAQTPVQALLGWIKPLLMVVAVGLWGTGFVLAYYVPLYPYMLYTFGVIGWIIVVIEAMVAAPLIAFGLTHPEGHDFLGEAKQGGMLLLGVFLRPVLMVVGLIAGMILSYVALRIVVYTFSGLAVDLFANTPSSGPASGSILHAATALMSNSMATAGSVTGAIVSLMVFPLVLIIFTILVYVVTTQSFSLIFALPDNVMRWIGIPGQRSEYDRMATQLESKVGGFASSTGRSGGLQASERIGKGAANANLGKQLHLGPSKK</sequence>
<dbReference type="EnsemblBacteria" id="AAO91144">
    <property type="protein sequence ID" value="AAO91144"/>
    <property type="gene ID" value="CBU_1648"/>
</dbReference>
<dbReference type="HOGENOM" id="CLU_011965_0_0_6"/>
<organism evidence="3 4">
    <name type="scientific">Coxiella burnetii (strain RSA 493 / Nine Mile phase I)</name>
    <dbReference type="NCBI Taxonomy" id="227377"/>
    <lineage>
        <taxon>Bacteria</taxon>
        <taxon>Pseudomonadati</taxon>
        <taxon>Pseudomonadota</taxon>
        <taxon>Gammaproteobacteria</taxon>
        <taxon>Legionellales</taxon>
        <taxon>Coxiellaceae</taxon>
        <taxon>Coxiella</taxon>
    </lineage>
</organism>
<feature type="transmembrane region" description="Helical" evidence="1">
    <location>
        <begin position="76"/>
        <end position="97"/>
    </location>
</feature>
<dbReference type="Proteomes" id="UP000002671">
    <property type="component" value="Chromosome"/>
</dbReference>
<evidence type="ECO:0000256" key="2">
    <source>
        <dbReference type="SAM" id="SignalP"/>
    </source>
</evidence>
<dbReference type="PATRIC" id="fig|227377.7.peg.1640"/>
<dbReference type="STRING" id="227377.CBU_1648"/>
<feature type="transmembrane region" description="Helical" evidence="1">
    <location>
        <begin position="640"/>
        <end position="666"/>
    </location>
</feature>
<dbReference type="EMBL" id="AE016828">
    <property type="protein sequence ID" value="AAO91144.2"/>
    <property type="molecule type" value="Genomic_DNA"/>
</dbReference>
<dbReference type="NCBIfam" id="NF033886">
    <property type="entry name" value="T4SS_DotA"/>
    <property type="match status" value="1"/>
</dbReference>
<dbReference type="PHI-base" id="PHI:7870"/>
<feature type="transmembrane region" description="Helical" evidence="1">
    <location>
        <begin position="566"/>
        <end position="588"/>
    </location>
</feature>
<keyword evidence="1" id="KW-0472">Membrane</keyword>
<keyword evidence="2" id="KW-0732">Signal</keyword>
<reference evidence="3 4" key="2">
    <citation type="journal article" date="2009" name="Infect. Immun.">
        <title>Comparative genomics reveal extensive transposon-mediated genomic plasticity and diversity among potential effector proteins within the genus Coxiella.</title>
        <authorList>
            <person name="Beare P.A."/>
            <person name="Unsworth N."/>
            <person name="Andoh M."/>
            <person name="Voth D.E."/>
            <person name="Omsland A."/>
            <person name="Gilk S.D."/>
            <person name="Williams K.P."/>
            <person name="Sobral B.W."/>
            <person name="Kupko J.J.III."/>
            <person name="Porcella S.F."/>
            <person name="Samuel J.E."/>
            <person name="Heinzen R.A."/>
        </authorList>
    </citation>
    <scope>NUCLEOTIDE SEQUENCE [LARGE SCALE GENOMIC DNA]</scope>
    <source>
        <strain evidence="4">RSA 493 / Nine Mile phase I</strain>
    </source>
</reference>
<keyword evidence="1" id="KW-1133">Transmembrane helix</keyword>
<evidence type="ECO:0000313" key="3">
    <source>
        <dbReference type="EMBL" id="AAO91144.2"/>
    </source>
</evidence>
<reference evidence="3 4" key="1">
    <citation type="journal article" date="2003" name="Proc. Natl. Acad. Sci. U.S.A.">
        <title>Complete genome sequence of the Q-fever pathogen, Coxiella burnetii.</title>
        <authorList>
            <person name="Seshadri R."/>
            <person name="Paulsen I.T."/>
            <person name="Eisen J.A."/>
            <person name="Read T.D."/>
            <person name="Nelson K.E."/>
            <person name="Nelson W.C."/>
            <person name="Ward N.L."/>
            <person name="Tettelin H."/>
            <person name="Davidsen T.M."/>
            <person name="Beanan M.J."/>
            <person name="Deboy R.T."/>
            <person name="Daugherty S.C."/>
            <person name="Brinkac L.M."/>
            <person name="Madupu R."/>
            <person name="Dodson R.J."/>
            <person name="Khouri H.M."/>
            <person name="Lee K.H."/>
            <person name="Carty H.A."/>
            <person name="Scanlan D."/>
            <person name="Heinzen R.A."/>
            <person name="Thompson H.A."/>
            <person name="Samuel J.E."/>
            <person name="Fraser C.M."/>
            <person name="Heidelberg J.F."/>
        </authorList>
    </citation>
    <scope>NUCLEOTIDE SEQUENCE [LARGE SCALE GENOMIC DNA]</scope>
    <source>
        <strain evidence="4">RSA 493 / Nine Mile phase I</strain>
    </source>
</reference>
<dbReference type="OrthoDB" id="7010241at2"/>
<dbReference type="eggNOG" id="COG0697">
    <property type="taxonomic scope" value="Bacteria"/>
</dbReference>
<keyword evidence="1" id="KW-0812">Transmembrane</keyword>
<accession>Q83B67</accession>
<evidence type="ECO:0000256" key="1">
    <source>
        <dbReference type="SAM" id="Phobius"/>
    </source>
</evidence>
<feature type="transmembrane region" description="Helical" evidence="1">
    <location>
        <begin position="712"/>
        <end position="736"/>
    </location>
</feature>
<name>Q83B67_COXBU</name>
<dbReference type="InterPro" id="IPR027628">
    <property type="entry name" value="DotA_TraY"/>
</dbReference>
<feature type="signal peptide" evidence="2">
    <location>
        <begin position="1"/>
        <end position="23"/>
    </location>
</feature>
<dbReference type="KEGG" id="cbu:CBU_1648"/>
<evidence type="ECO:0000313" key="4">
    <source>
        <dbReference type="Proteomes" id="UP000002671"/>
    </source>
</evidence>
<feature type="transmembrane region" description="Helical" evidence="1">
    <location>
        <begin position="109"/>
        <end position="128"/>
    </location>
</feature>
<gene>
    <name evidence="3" type="primary">dotaA</name>
    <name evidence="3" type="ordered locus">CBU_1648</name>
</gene>
<dbReference type="AlphaFoldDB" id="Q83B67"/>
<feature type="transmembrane region" description="Helical" evidence="1">
    <location>
        <begin position="594"/>
        <end position="619"/>
    </location>
</feature>
<proteinExistence type="predicted"/>
<keyword evidence="4" id="KW-1185">Reference proteome</keyword>
<dbReference type="NCBIfam" id="TIGR04346">
    <property type="entry name" value="DotA_TraY"/>
    <property type="match status" value="1"/>
</dbReference>
<protein>
    <submittedName>
        <fullName evidence="3">DotA</fullName>
    </submittedName>
</protein>
<feature type="chain" id="PRO_5004297492" evidence="2">
    <location>
        <begin position="24"/>
        <end position="814"/>
    </location>
</feature>
<dbReference type="RefSeq" id="WP_010958349.1">
    <property type="nucleotide sequence ID" value="NC_002971.4"/>
</dbReference>
<feature type="transmembrane region" description="Helical" evidence="1">
    <location>
        <begin position="532"/>
        <end position="554"/>
    </location>
</feature>